<keyword evidence="1 6" id="KW-0028">Amino-acid biosynthesis</keyword>
<dbReference type="GO" id="GO:0019509">
    <property type="term" value="P:L-methionine salvage from methylthioadenosine"/>
    <property type="evidence" value="ECO:0007669"/>
    <property type="project" value="UniProtKB-UniRule"/>
</dbReference>
<dbReference type="KEGG" id="bvq:FHE72_08655"/>
<dbReference type="GO" id="GO:0046570">
    <property type="term" value="F:methylthioribulose 1-phosphate dehydratase activity"/>
    <property type="evidence" value="ECO:0007669"/>
    <property type="project" value="UniProtKB-UniRule"/>
</dbReference>
<dbReference type="PANTHER" id="PTHR10640:SF7">
    <property type="entry name" value="METHYLTHIORIBULOSE-1-PHOSPHATE DEHYDRATASE"/>
    <property type="match status" value="1"/>
</dbReference>
<comment type="catalytic activity">
    <reaction evidence="6">
        <text>5-(methylsulfanyl)-D-ribulose 1-phosphate = 5-methylsulfanyl-2,3-dioxopentyl phosphate + H2O</text>
        <dbReference type="Rhea" id="RHEA:15549"/>
        <dbReference type="ChEBI" id="CHEBI:15377"/>
        <dbReference type="ChEBI" id="CHEBI:58548"/>
        <dbReference type="ChEBI" id="CHEBI:58828"/>
        <dbReference type="EC" id="4.2.1.109"/>
    </reaction>
</comment>
<evidence type="ECO:0000256" key="2">
    <source>
        <dbReference type="ARBA" id="ARBA00022723"/>
    </source>
</evidence>
<name>A0A6I6UPC2_9BACI</name>
<dbReference type="Proteomes" id="UP000465062">
    <property type="component" value="Chromosome"/>
</dbReference>
<dbReference type="AlphaFoldDB" id="A0A6I6UPC2"/>
<dbReference type="GO" id="GO:0008270">
    <property type="term" value="F:zinc ion binding"/>
    <property type="evidence" value="ECO:0007669"/>
    <property type="project" value="UniProtKB-UniRule"/>
</dbReference>
<dbReference type="HAMAP" id="MF_01677">
    <property type="entry name" value="Salvage_MtnB"/>
    <property type="match status" value="1"/>
</dbReference>
<keyword evidence="2 6" id="KW-0479">Metal-binding</keyword>
<evidence type="ECO:0000256" key="3">
    <source>
        <dbReference type="ARBA" id="ARBA00022833"/>
    </source>
</evidence>
<feature type="binding site" evidence="6">
    <location>
        <position position="97"/>
    </location>
    <ligand>
        <name>Zn(2+)</name>
        <dbReference type="ChEBI" id="CHEBI:29105"/>
    </ligand>
</feature>
<evidence type="ECO:0000256" key="6">
    <source>
        <dbReference type="HAMAP-Rule" id="MF_01677"/>
    </source>
</evidence>
<dbReference type="InterPro" id="IPR001303">
    <property type="entry name" value="Aldolase_II/adducin_N"/>
</dbReference>
<dbReference type="EC" id="4.2.1.109" evidence="6"/>
<feature type="domain" description="Class II aldolase/adducin N-terminal" evidence="7">
    <location>
        <begin position="9"/>
        <end position="197"/>
    </location>
</feature>
<comment type="subunit">
    <text evidence="6">Homotetramer.</text>
</comment>
<evidence type="ECO:0000256" key="4">
    <source>
        <dbReference type="ARBA" id="ARBA00023167"/>
    </source>
</evidence>
<dbReference type="NCBIfam" id="TIGR03328">
    <property type="entry name" value="salvage_mtnB"/>
    <property type="match status" value="1"/>
</dbReference>
<comment type="similarity">
    <text evidence="6">Belongs to the aldolase class II family. MtnB subfamily.</text>
</comment>
<comment type="function">
    <text evidence="6">Catalyzes the dehydration of methylthioribulose-1-phosphate (MTRu-1-P) into 2,3-diketo-5-methylthiopentyl-1-phosphate (DK-MTP-1-P).</text>
</comment>
<dbReference type="SUPFAM" id="SSF53639">
    <property type="entry name" value="AraD/HMP-PK domain-like"/>
    <property type="match status" value="1"/>
</dbReference>
<keyword evidence="3 6" id="KW-0862">Zinc</keyword>
<organism evidence="8 9">
    <name type="scientific">Rossellomorea vietnamensis</name>
    <dbReference type="NCBI Taxonomy" id="218284"/>
    <lineage>
        <taxon>Bacteria</taxon>
        <taxon>Bacillati</taxon>
        <taxon>Bacillota</taxon>
        <taxon>Bacilli</taxon>
        <taxon>Bacillales</taxon>
        <taxon>Bacillaceae</taxon>
        <taxon>Rossellomorea</taxon>
    </lineage>
</organism>
<dbReference type="UniPathway" id="UPA00904">
    <property type="reaction ID" value="UER00875"/>
</dbReference>
<dbReference type="InterPro" id="IPR036409">
    <property type="entry name" value="Aldolase_II/adducin_N_sf"/>
</dbReference>
<dbReference type="RefSeq" id="WP_159361787.1">
    <property type="nucleotide sequence ID" value="NZ_CP047394.1"/>
</dbReference>
<accession>A0A6I6UPC2</accession>
<evidence type="ECO:0000256" key="5">
    <source>
        <dbReference type="ARBA" id="ARBA00023239"/>
    </source>
</evidence>
<evidence type="ECO:0000313" key="9">
    <source>
        <dbReference type="Proteomes" id="UP000465062"/>
    </source>
</evidence>
<dbReference type="GO" id="GO:0005737">
    <property type="term" value="C:cytoplasm"/>
    <property type="evidence" value="ECO:0007669"/>
    <property type="project" value="UniProtKB-UniRule"/>
</dbReference>
<dbReference type="NCBIfam" id="NF005244">
    <property type="entry name" value="PRK06754.1"/>
    <property type="match status" value="1"/>
</dbReference>
<dbReference type="EMBL" id="CP047394">
    <property type="protein sequence ID" value="QHE61081.1"/>
    <property type="molecule type" value="Genomic_DNA"/>
</dbReference>
<dbReference type="SMART" id="SM01007">
    <property type="entry name" value="Aldolase_II"/>
    <property type="match status" value="1"/>
</dbReference>
<evidence type="ECO:0000259" key="7">
    <source>
        <dbReference type="SMART" id="SM01007"/>
    </source>
</evidence>
<protein>
    <recommendedName>
        <fullName evidence="6">Methylthioribulose-1-phosphate dehydratase</fullName>
        <shortName evidence="6">MTRu-1-P dehydratase</shortName>
        <ecNumber evidence="6">4.2.1.109</ecNumber>
    </recommendedName>
</protein>
<gene>
    <name evidence="6" type="primary">mtnB</name>
    <name evidence="8" type="ORF">FHE72_08655</name>
</gene>
<evidence type="ECO:0000313" key="8">
    <source>
        <dbReference type="EMBL" id="QHE61081.1"/>
    </source>
</evidence>
<dbReference type="PANTHER" id="PTHR10640">
    <property type="entry name" value="METHYLTHIORIBULOSE-1-PHOSPHATE DEHYDRATASE"/>
    <property type="match status" value="1"/>
</dbReference>
<comment type="cofactor">
    <cofactor evidence="6">
        <name>Zn(2+)</name>
        <dbReference type="ChEBI" id="CHEBI:29105"/>
    </cofactor>
    <text evidence="6">Binds 1 zinc ion per subunit.</text>
</comment>
<dbReference type="InterPro" id="IPR017714">
    <property type="entry name" value="MethylthioRu-1-P_deHdtase_MtnB"/>
</dbReference>
<proteinExistence type="inferred from homology"/>
<evidence type="ECO:0000256" key="1">
    <source>
        <dbReference type="ARBA" id="ARBA00022605"/>
    </source>
</evidence>
<keyword evidence="4 6" id="KW-0486">Methionine biosynthesis</keyword>
<reference evidence="8 9" key="1">
    <citation type="submission" date="2019-06" db="EMBL/GenBank/DDBJ databases">
        <title>An operon consisting of a P-type ATPase gene and a transcriptional regular gene given the different cadmium resistance in Bacillus vietamensis 151-6 and Bacillus marisflavi 151-25.</title>
        <authorList>
            <person name="Yu X."/>
        </authorList>
    </citation>
    <scope>NUCLEOTIDE SEQUENCE [LARGE SCALE GENOMIC DNA]</scope>
    <source>
        <strain evidence="8 9">151-6</strain>
    </source>
</reference>
<keyword evidence="5 6" id="KW-0456">Lyase</keyword>
<dbReference type="Pfam" id="PF00596">
    <property type="entry name" value="Aldolase_II"/>
    <property type="match status" value="1"/>
</dbReference>
<sequence>MKSYQSEWEELADIKRELAERDWFMGTSGNLAIRVESSPVSFLVTASGKDKRKHTKEDFLLVNAQGEALEETQLRPSAETLLHSHIFSGSSAGCSLHVHTVANNVISELYGDEGVITFRNQELIKAWDKWDEHDSLSIPIIHNHAHIPTLADSFLPFINGDKGAVLIRNHGITVWGRTGFEAKKLLEACEFLFQYHLTLLSLTTSKSISKGGVKL</sequence>
<dbReference type="Gene3D" id="3.40.225.10">
    <property type="entry name" value="Class II aldolase/adducin N-terminal domain"/>
    <property type="match status" value="1"/>
</dbReference>
<feature type="binding site" evidence="6">
    <location>
        <position position="99"/>
    </location>
    <ligand>
        <name>Zn(2+)</name>
        <dbReference type="ChEBI" id="CHEBI:29105"/>
    </ligand>
</feature>
<comment type="pathway">
    <text evidence="6">Amino-acid biosynthesis; L-methionine biosynthesis via salvage pathway; L-methionine from S-methyl-5-thio-alpha-D-ribose 1-phosphate: step 2/6.</text>
</comment>